<protein>
    <submittedName>
        <fullName evidence="2">Uncharacterized protein</fullName>
    </submittedName>
</protein>
<evidence type="ECO:0000313" key="2">
    <source>
        <dbReference type="EMBL" id="ESK82921.1"/>
    </source>
</evidence>
<keyword evidence="1" id="KW-0812">Transmembrane</keyword>
<proteinExistence type="predicted"/>
<keyword evidence="1" id="KW-1133">Transmembrane helix</keyword>
<evidence type="ECO:0000313" key="3">
    <source>
        <dbReference type="Proteomes" id="UP000017559"/>
    </source>
</evidence>
<comment type="caution">
    <text evidence="2">The sequence shown here is derived from an EMBL/GenBank/DDBJ whole genome shotgun (WGS) entry which is preliminary data.</text>
</comment>
<organism evidence="2 3">
    <name type="scientific">Moniliophthora roreri (strain MCA 2997)</name>
    <name type="common">Cocoa frosty pod rot fungus</name>
    <name type="synonym">Crinipellis roreri</name>
    <dbReference type="NCBI Taxonomy" id="1381753"/>
    <lineage>
        <taxon>Eukaryota</taxon>
        <taxon>Fungi</taxon>
        <taxon>Dikarya</taxon>
        <taxon>Basidiomycota</taxon>
        <taxon>Agaricomycotina</taxon>
        <taxon>Agaricomycetes</taxon>
        <taxon>Agaricomycetidae</taxon>
        <taxon>Agaricales</taxon>
        <taxon>Marasmiineae</taxon>
        <taxon>Marasmiaceae</taxon>
        <taxon>Moniliophthora</taxon>
    </lineage>
</organism>
<dbReference type="HOGENOM" id="CLU_2671626_0_0_1"/>
<sequence>MTQLPSAMSTIVHTAFVIVPAALIVVVVAMLKCNAQLGYLLSIIATLCPYNPSQMNFFLTTTGVVQKGKMGFGQP</sequence>
<keyword evidence="3" id="KW-1185">Reference proteome</keyword>
<name>V2WQU9_MONRO</name>
<dbReference type="Proteomes" id="UP000017559">
    <property type="component" value="Unassembled WGS sequence"/>
</dbReference>
<accession>V2WQU9</accession>
<gene>
    <name evidence="2" type="ORF">Moror_1342</name>
</gene>
<reference evidence="2 3" key="1">
    <citation type="journal article" date="2014" name="BMC Genomics">
        <title>Genome and secretome analysis of the hemibiotrophic fungal pathogen, Moniliophthora roreri, which causes frosty pod rot disease of cacao: mechanisms of the biotrophic and necrotrophic phases.</title>
        <authorList>
            <person name="Meinhardt L.W."/>
            <person name="Costa G.G.L."/>
            <person name="Thomazella D.P.T."/>
            <person name="Teixeira P.J.P.L."/>
            <person name="Carazzolle M.F."/>
            <person name="Schuster S.C."/>
            <person name="Carlson J.E."/>
            <person name="Guiltinan M.J."/>
            <person name="Mieczkowski P."/>
            <person name="Farmer A."/>
            <person name="Ramaraj T."/>
            <person name="Crozier J."/>
            <person name="Davis R.E."/>
            <person name="Shao J."/>
            <person name="Melnick R.L."/>
            <person name="Pereira G.A.G."/>
            <person name="Bailey B.A."/>
        </authorList>
    </citation>
    <scope>NUCLEOTIDE SEQUENCE [LARGE SCALE GENOMIC DNA]</scope>
    <source>
        <strain evidence="2 3">MCA 2997</strain>
    </source>
</reference>
<dbReference type="EMBL" id="AWSO01001741">
    <property type="protein sequence ID" value="ESK82921.1"/>
    <property type="molecule type" value="Genomic_DNA"/>
</dbReference>
<evidence type="ECO:0000256" key="1">
    <source>
        <dbReference type="SAM" id="Phobius"/>
    </source>
</evidence>
<feature type="transmembrane region" description="Helical" evidence="1">
    <location>
        <begin position="12"/>
        <end position="31"/>
    </location>
</feature>
<dbReference type="KEGG" id="mrr:Moror_1342"/>
<dbReference type="AlphaFoldDB" id="V2WQU9"/>
<keyword evidence="1" id="KW-0472">Membrane</keyword>